<reference evidence="26" key="2">
    <citation type="submission" date="2025-08" db="UniProtKB">
        <authorList>
            <consortium name="Ensembl"/>
        </authorList>
    </citation>
    <scope>IDENTIFICATION</scope>
</reference>
<dbReference type="CDD" id="cd05591">
    <property type="entry name" value="STKc_nPKC_epsilon"/>
    <property type="match status" value="1"/>
</dbReference>
<evidence type="ECO:0000256" key="6">
    <source>
        <dbReference type="ARBA" id="ARBA00022679"/>
    </source>
</evidence>
<dbReference type="SMART" id="SM00133">
    <property type="entry name" value="S_TK_X"/>
    <property type="match status" value="1"/>
</dbReference>
<keyword evidence="3" id="KW-0963">Cytoplasm</keyword>
<dbReference type="SUPFAM" id="SSF57889">
    <property type="entry name" value="Cysteine-rich domain"/>
    <property type="match status" value="2"/>
</dbReference>
<evidence type="ECO:0000256" key="13">
    <source>
        <dbReference type="ARBA" id="ARBA00022833"/>
    </source>
</evidence>
<keyword evidence="13" id="KW-0862">Zinc</keyword>
<dbReference type="CDD" id="cd20835">
    <property type="entry name" value="C1_nPKC_epsilon-like_rpt1"/>
    <property type="match status" value="1"/>
</dbReference>
<dbReference type="FunFam" id="3.30.60.20:FF:000024">
    <property type="entry name" value="Protein kinase C epsilon"/>
    <property type="match status" value="1"/>
</dbReference>
<feature type="domain" description="Phorbol-ester/DAG-type" evidence="24">
    <location>
        <begin position="170"/>
        <end position="221"/>
    </location>
</feature>
<keyword evidence="11 17" id="KW-0418">Kinase</keyword>
<dbReference type="Gene3D" id="3.30.60.20">
    <property type="match status" value="2"/>
</dbReference>
<dbReference type="Pfam" id="PF00433">
    <property type="entry name" value="Pkinase_C"/>
    <property type="match status" value="1"/>
</dbReference>
<proteinExistence type="inferred from homology"/>
<keyword evidence="5" id="KW-0597">Phosphoprotein</keyword>
<feature type="active site" description="Proton acceptor" evidence="18">
    <location>
        <position position="513"/>
    </location>
</feature>
<dbReference type="InterPro" id="IPR035892">
    <property type="entry name" value="C2_domain_sf"/>
</dbReference>
<dbReference type="FunFam" id="1.10.510.10:FF:000126">
    <property type="entry name" value="Protein kinase C epsilon"/>
    <property type="match status" value="1"/>
</dbReference>
<dbReference type="Ensembl" id="ENSENLT00000004919.1">
    <property type="protein sequence ID" value="ENSENLP00000004664.1"/>
    <property type="gene ID" value="ENSENLG00000002185.1"/>
</dbReference>
<dbReference type="InterPro" id="IPR002219">
    <property type="entry name" value="PKC_DAG/PE"/>
</dbReference>
<feature type="region of interest" description="Disordered" evidence="21">
    <location>
        <begin position="339"/>
        <end position="383"/>
    </location>
</feature>
<feature type="domain" description="C2" evidence="22">
    <location>
        <begin position="1"/>
        <end position="116"/>
    </location>
</feature>
<dbReference type="PROSITE" id="PS00479">
    <property type="entry name" value="ZF_DAG_PE_1"/>
    <property type="match status" value="1"/>
</dbReference>
<dbReference type="InterPro" id="IPR000719">
    <property type="entry name" value="Prot_kinase_dom"/>
</dbReference>
<dbReference type="PROSITE" id="PS50004">
    <property type="entry name" value="C2"/>
    <property type="match status" value="1"/>
</dbReference>
<dbReference type="PANTHER" id="PTHR24351">
    <property type="entry name" value="RIBOSOMAL PROTEIN S6 KINASE"/>
    <property type="match status" value="1"/>
</dbReference>
<dbReference type="PROSITE" id="PS00108">
    <property type="entry name" value="PROTEIN_KINASE_ST"/>
    <property type="match status" value="1"/>
</dbReference>
<dbReference type="GO" id="GO:0030154">
    <property type="term" value="P:cell differentiation"/>
    <property type="evidence" value="ECO:0007669"/>
    <property type="project" value="UniProtKB-KW"/>
</dbReference>
<evidence type="ECO:0000259" key="25">
    <source>
        <dbReference type="PROSITE" id="PS51285"/>
    </source>
</evidence>
<dbReference type="GO" id="GO:0004697">
    <property type="term" value="F:diacylglycerol-dependent serine/threonine kinase activity"/>
    <property type="evidence" value="ECO:0007669"/>
    <property type="project" value="UniProtKB-EC"/>
</dbReference>
<dbReference type="Gene3D" id="1.10.510.10">
    <property type="entry name" value="Transferase(Phosphotransferase) domain 1"/>
    <property type="match status" value="1"/>
</dbReference>
<keyword evidence="12" id="KW-0221">Differentiation</keyword>
<evidence type="ECO:0000256" key="15">
    <source>
        <dbReference type="ARBA" id="ARBA00047272"/>
    </source>
</evidence>
<keyword evidence="10" id="KW-0863">Zinc-finger</keyword>
<dbReference type="AlphaFoldDB" id="A0A665T4V2"/>
<evidence type="ECO:0000256" key="4">
    <source>
        <dbReference type="ARBA" id="ARBA00022527"/>
    </source>
</evidence>
<keyword evidence="6 17" id="KW-0808">Transferase</keyword>
<dbReference type="EC" id="2.7.11.13" evidence="17"/>
<evidence type="ECO:0000256" key="16">
    <source>
        <dbReference type="ARBA" id="ARBA00047470"/>
    </source>
</evidence>
<evidence type="ECO:0000256" key="12">
    <source>
        <dbReference type="ARBA" id="ARBA00022782"/>
    </source>
</evidence>
<evidence type="ECO:0000259" key="23">
    <source>
        <dbReference type="PROSITE" id="PS50011"/>
    </source>
</evidence>
<gene>
    <name evidence="26" type="primary">prkcea</name>
</gene>
<dbReference type="Proteomes" id="UP000472264">
    <property type="component" value="Chromosome 19"/>
</dbReference>
<dbReference type="FunFam" id="3.30.60.20:FF:000003">
    <property type="entry name" value="Protein kinase C delta"/>
    <property type="match status" value="1"/>
</dbReference>
<feature type="compositionally biased region" description="Low complexity" evidence="21">
    <location>
        <begin position="353"/>
        <end position="373"/>
    </location>
</feature>
<dbReference type="InterPro" id="IPR014376">
    <property type="entry name" value="Prot_kin_PKC_delta"/>
</dbReference>
<dbReference type="GO" id="GO:0005737">
    <property type="term" value="C:cytoplasm"/>
    <property type="evidence" value="ECO:0007669"/>
    <property type="project" value="UniProtKB-SubCell"/>
</dbReference>
<dbReference type="Pfam" id="PF00130">
    <property type="entry name" value="C1_1"/>
    <property type="match status" value="2"/>
</dbReference>
<accession>A0A665T4V2</accession>
<dbReference type="InterPro" id="IPR011009">
    <property type="entry name" value="Kinase-like_dom_sf"/>
</dbReference>
<evidence type="ECO:0000256" key="20">
    <source>
        <dbReference type="PROSITE-ProRule" id="PRU10141"/>
    </source>
</evidence>
<evidence type="ECO:0000256" key="19">
    <source>
        <dbReference type="PIRSR" id="PIRSR000551-51"/>
    </source>
</evidence>
<name>A0A665T4V2_ECHNA</name>
<dbReference type="GO" id="GO:0005524">
    <property type="term" value="F:ATP binding"/>
    <property type="evidence" value="ECO:0007669"/>
    <property type="project" value="UniProtKB-UniRule"/>
</dbReference>
<feature type="domain" description="Protein kinase" evidence="23">
    <location>
        <begin position="389"/>
        <end position="649"/>
    </location>
</feature>
<dbReference type="InterPro" id="IPR000961">
    <property type="entry name" value="AGC-kinase_C"/>
</dbReference>
<dbReference type="FunFam" id="3.30.200.20:FF:000080">
    <property type="entry name" value="Protein kinase C"/>
    <property type="match status" value="1"/>
</dbReference>
<dbReference type="PROSITE" id="PS51285">
    <property type="entry name" value="AGC_KINASE_CTER"/>
    <property type="match status" value="1"/>
</dbReference>
<comment type="catalytic activity">
    <reaction evidence="16">
        <text>L-seryl-[protein] + ATP = O-phospho-L-seryl-[protein] + ADP + H(+)</text>
        <dbReference type="Rhea" id="RHEA:17989"/>
        <dbReference type="Rhea" id="RHEA-COMP:9863"/>
        <dbReference type="Rhea" id="RHEA-COMP:11604"/>
        <dbReference type="ChEBI" id="CHEBI:15378"/>
        <dbReference type="ChEBI" id="CHEBI:29999"/>
        <dbReference type="ChEBI" id="CHEBI:30616"/>
        <dbReference type="ChEBI" id="CHEBI:83421"/>
        <dbReference type="ChEBI" id="CHEBI:456216"/>
        <dbReference type="EC" id="2.7.11.13"/>
    </reaction>
</comment>
<evidence type="ECO:0000256" key="8">
    <source>
        <dbReference type="ARBA" id="ARBA00022737"/>
    </source>
</evidence>
<feature type="domain" description="Phorbol-ester/DAG-type" evidence="24">
    <location>
        <begin position="244"/>
        <end position="294"/>
    </location>
</feature>
<sequence>MPVFSGLLKVRVCEAVDLKPTPWALRHAVGKSGSFLLDPYLALNLDQIRLGQTATRTKTNSPAWHQEFCTEVREGRSLELSVFHDAPIGYDDFVANCTIQLEDLLQNGTRHYEDWIDLEPEGKVYVVIDLSGSSTEASGTNDNEERVFRERIGPRRRQGAVRRRVHQVNGHKFMATYLRQPTYCSHCRDFIWGVLGKQGYQCQVCTCVVHKRCHELIITKCAGMKKQEDTPEEVGSQRFSVNMPHKFSIHNYKVPTFCDHCGSLLWGLMRQGLQCKVCKMNVHRRCETNVAPNCGVDARGIAKVLSDLGVTPDKISNTAQRRRKLSSDRKKDLAELDRLEDTLSLDQQGPQHSTSSSSSSSSSNASSSSSSSSAGRENGQSQRRSLKDFNFIKVLGKGSFGKVMLAELKGTEEVYAVKVLKKDVILQDDDVDCTMTEKRILALARRHPYLTQLYCCFQTRDRLFFVMEYVNGGDLMFQIQRSRKFDEPRSRFYAAEVTSALMFLHRNGVIYRDLKLDNILLDAEGHCKLADFGMCKEGIINGVTTTTFCGTPDYIAPEILQELEYGASVDWWALGVLMYEMMAGQPPFEADNEDDLFESILHDDVLYPVWLSKEAVSILRAFMTKNPAKRLGCVVSQGCEEAIKTHPFFREIDWLLLEQKKVKPPFKPRIKTKRDVNNFDQDFTKEDPVLTPTDEAIVRQINQEEFKDFSYCAPEETQT</sequence>
<evidence type="ECO:0000256" key="11">
    <source>
        <dbReference type="ARBA" id="ARBA00022777"/>
    </source>
</evidence>
<dbReference type="GO" id="GO:0008270">
    <property type="term" value="F:zinc ion binding"/>
    <property type="evidence" value="ECO:0007669"/>
    <property type="project" value="UniProtKB-KW"/>
</dbReference>
<evidence type="ECO:0000256" key="17">
    <source>
        <dbReference type="PIRNR" id="PIRNR000551"/>
    </source>
</evidence>
<dbReference type="InterPro" id="IPR020454">
    <property type="entry name" value="DAG/PE-bd"/>
</dbReference>
<feature type="binding site" evidence="19 20">
    <location>
        <position position="418"/>
    </location>
    <ligand>
        <name>ATP</name>
        <dbReference type="ChEBI" id="CHEBI:30616"/>
    </ligand>
</feature>
<dbReference type="SMART" id="SM00220">
    <property type="entry name" value="S_TKc"/>
    <property type="match status" value="1"/>
</dbReference>
<dbReference type="SMART" id="SM00239">
    <property type="entry name" value="C2"/>
    <property type="match status" value="1"/>
</dbReference>
<reference evidence="26" key="3">
    <citation type="submission" date="2025-09" db="UniProtKB">
        <authorList>
            <consortium name="Ensembl"/>
        </authorList>
    </citation>
    <scope>IDENTIFICATION</scope>
</reference>
<feature type="compositionally biased region" description="Polar residues" evidence="21">
    <location>
        <begin position="374"/>
        <end position="383"/>
    </location>
</feature>
<reference evidence="26" key="1">
    <citation type="submission" date="2021-04" db="EMBL/GenBank/DDBJ databases">
        <authorList>
            <consortium name="Wellcome Sanger Institute Data Sharing"/>
        </authorList>
    </citation>
    <scope>NUCLEOTIDE SEQUENCE [LARGE SCALE GENOMIC DNA]</scope>
</reference>
<keyword evidence="27" id="KW-1185">Reference proteome</keyword>
<evidence type="ECO:0000256" key="10">
    <source>
        <dbReference type="ARBA" id="ARBA00022771"/>
    </source>
</evidence>
<dbReference type="InterPro" id="IPR000008">
    <property type="entry name" value="C2_dom"/>
</dbReference>
<dbReference type="PIRSF" id="PIRSF000551">
    <property type="entry name" value="PKC_delta"/>
    <property type="match status" value="1"/>
</dbReference>
<keyword evidence="14 17" id="KW-0067">ATP-binding</keyword>
<dbReference type="SUPFAM" id="SSF49562">
    <property type="entry name" value="C2 domain (Calcium/lipid-binding domain, CaLB)"/>
    <property type="match status" value="1"/>
</dbReference>
<dbReference type="PRINTS" id="PR00008">
    <property type="entry name" value="DAGPEDOMAIN"/>
</dbReference>
<evidence type="ECO:0000313" key="26">
    <source>
        <dbReference type="Ensembl" id="ENSENLP00000004664.1"/>
    </source>
</evidence>
<evidence type="ECO:0000256" key="7">
    <source>
        <dbReference type="ARBA" id="ARBA00022723"/>
    </source>
</evidence>
<dbReference type="Pfam" id="PF00168">
    <property type="entry name" value="C2"/>
    <property type="match status" value="1"/>
</dbReference>
<comment type="catalytic activity">
    <reaction evidence="15 17">
        <text>L-threonyl-[protein] + ATP = O-phospho-L-threonyl-[protein] + ADP + H(+)</text>
        <dbReference type="Rhea" id="RHEA:46608"/>
        <dbReference type="Rhea" id="RHEA-COMP:11060"/>
        <dbReference type="Rhea" id="RHEA-COMP:11605"/>
        <dbReference type="ChEBI" id="CHEBI:15378"/>
        <dbReference type="ChEBI" id="CHEBI:30013"/>
        <dbReference type="ChEBI" id="CHEBI:30616"/>
        <dbReference type="ChEBI" id="CHEBI:61977"/>
        <dbReference type="ChEBI" id="CHEBI:456216"/>
        <dbReference type="EC" id="2.7.11.13"/>
    </reaction>
</comment>
<evidence type="ECO:0000256" key="2">
    <source>
        <dbReference type="ARBA" id="ARBA00005490"/>
    </source>
</evidence>
<comment type="subcellular location">
    <subcellularLocation>
        <location evidence="1">Cytoplasm</location>
    </subcellularLocation>
</comment>
<feature type="binding site" evidence="19">
    <location>
        <begin position="395"/>
        <end position="403"/>
    </location>
    <ligand>
        <name>ATP</name>
        <dbReference type="ChEBI" id="CHEBI:30616"/>
    </ligand>
</feature>
<dbReference type="SUPFAM" id="SSF56112">
    <property type="entry name" value="Protein kinase-like (PK-like)"/>
    <property type="match status" value="1"/>
</dbReference>
<evidence type="ECO:0000259" key="24">
    <source>
        <dbReference type="PROSITE" id="PS50081"/>
    </source>
</evidence>
<dbReference type="FunFam" id="2.60.40.150:FF:000056">
    <property type="entry name" value="Protein kinase C epsilon"/>
    <property type="match status" value="1"/>
</dbReference>
<dbReference type="Gene3D" id="3.30.200.20">
    <property type="entry name" value="Phosphorylase Kinase, domain 1"/>
    <property type="match status" value="1"/>
</dbReference>
<keyword evidence="4 17" id="KW-0723">Serine/threonine-protein kinase</keyword>
<evidence type="ECO:0000256" key="14">
    <source>
        <dbReference type="ARBA" id="ARBA00022840"/>
    </source>
</evidence>
<organism evidence="26 27">
    <name type="scientific">Echeneis naucrates</name>
    <name type="common">Live sharksucker</name>
    <dbReference type="NCBI Taxonomy" id="173247"/>
    <lineage>
        <taxon>Eukaryota</taxon>
        <taxon>Metazoa</taxon>
        <taxon>Chordata</taxon>
        <taxon>Craniata</taxon>
        <taxon>Vertebrata</taxon>
        <taxon>Euteleostomi</taxon>
        <taxon>Actinopterygii</taxon>
        <taxon>Neopterygii</taxon>
        <taxon>Teleostei</taxon>
        <taxon>Neoteleostei</taxon>
        <taxon>Acanthomorphata</taxon>
        <taxon>Carangaria</taxon>
        <taxon>Carangiformes</taxon>
        <taxon>Echeneidae</taxon>
        <taxon>Echeneis</taxon>
    </lineage>
</organism>
<keyword evidence="7" id="KW-0479">Metal-binding</keyword>
<protein>
    <recommendedName>
        <fullName evidence="17">Protein kinase C</fullName>
        <ecNumber evidence="17">2.7.11.13</ecNumber>
    </recommendedName>
</protein>
<dbReference type="InterPro" id="IPR017441">
    <property type="entry name" value="Protein_kinase_ATP_BS"/>
</dbReference>
<dbReference type="InterPro" id="IPR017892">
    <property type="entry name" value="Pkinase_C"/>
</dbReference>
<evidence type="ECO:0000313" key="27">
    <source>
        <dbReference type="Proteomes" id="UP000472264"/>
    </source>
</evidence>
<dbReference type="CDD" id="cd04014">
    <property type="entry name" value="C2_PKC_epsilon"/>
    <property type="match status" value="1"/>
</dbReference>
<evidence type="ECO:0000256" key="3">
    <source>
        <dbReference type="ARBA" id="ARBA00022490"/>
    </source>
</evidence>
<dbReference type="InterPro" id="IPR008271">
    <property type="entry name" value="Ser/Thr_kinase_AS"/>
</dbReference>
<dbReference type="PROSITE" id="PS50011">
    <property type="entry name" value="PROTEIN_KINASE_DOM"/>
    <property type="match status" value="1"/>
</dbReference>
<feature type="domain" description="AGC-kinase C-terminal" evidence="25">
    <location>
        <begin position="650"/>
        <end position="719"/>
    </location>
</feature>
<dbReference type="InterPro" id="IPR046349">
    <property type="entry name" value="C1-like_sf"/>
</dbReference>
<dbReference type="InterPro" id="IPR034669">
    <property type="entry name" value="nPKC_epsilon"/>
</dbReference>
<dbReference type="SMART" id="SM00109">
    <property type="entry name" value="C1"/>
    <property type="match status" value="2"/>
</dbReference>
<evidence type="ECO:0000256" key="9">
    <source>
        <dbReference type="ARBA" id="ARBA00022741"/>
    </source>
</evidence>
<dbReference type="Gene3D" id="2.60.40.150">
    <property type="entry name" value="C2 domain"/>
    <property type="match status" value="1"/>
</dbReference>
<dbReference type="PROSITE" id="PS50081">
    <property type="entry name" value="ZF_DAG_PE_2"/>
    <property type="match status" value="2"/>
</dbReference>
<evidence type="ECO:0000256" key="21">
    <source>
        <dbReference type="SAM" id="MobiDB-lite"/>
    </source>
</evidence>
<comment type="similarity">
    <text evidence="2 17">Belongs to the protein kinase superfamily. AGC Ser/Thr protein kinase family. PKC subfamily.</text>
</comment>
<evidence type="ECO:0000256" key="1">
    <source>
        <dbReference type="ARBA" id="ARBA00004496"/>
    </source>
</evidence>
<dbReference type="PROSITE" id="PS00107">
    <property type="entry name" value="PROTEIN_KINASE_ATP"/>
    <property type="match status" value="1"/>
</dbReference>
<keyword evidence="9 17" id="KW-0547">Nucleotide-binding</keyword>
<evidence type="ECO:0000256" key="5">
    <source>
        <dbReference type="ARBA" id="ARBA00022553"/>
    </source>
</evidence>
<dbReference type="CDD" id="cd20838">
    <property type="entry name" value="C1_nPKC_epsilon-like_rpt2"/>
    <property type="match status" value="1"/>
</dbReference>
<evidence type="ECO:0000259" key="22">
    <source>
        <dbReference type="PROSITE" id="PS50004"/>
    </source>
</evidence>
<dbReference type="Pfam" id="PF00069">
    <property type="entry name" value="Pkinase"/>
    <property type="match status" value="1"/>
</dbReference>
<keyword evidence="8" id="KW-0677">Repeat</keyword>
<evidence type="ECO:0000256" key="18">
    <source>
        <dbReference type="PIRSR" id="PIRSR000551-50"/>
    </source>
</evidence>